<comment type="caution">
    <text evidence="2">The sequence shown here is derived from an EMBL/GenBank/DDBJ whole genome shotgun (WGS) entry which is preliminary data.</text>
</comment>
<evidence type="ECO:0000256" key="1">
    <source>
        <dbReference type="SAM" id="MobiDB-lite"/>
    </source>
</evidence>
<feature type="region of interest" description="Disordered" evidence="1">
    <location>
        <begin position="107"/>
        <end position="129"/>
    </location>
</feature>
<evidence type="ECO:0000313" key="3">
    <source>
        <dbReference type="Proteomes" id="UP000230002"/>
    </source>
</evidence>
<evidence type="ECO:0000313" key="2">
    <source>
        <dbReference type="EMBL" id="PIL36520.1"/>
    </source>
</evidence>
<sequence>MVREGYVPPLSLRAQMRVVKEAESLPSVDSLIKIMEEAFENKAFDQDALGELLQLLGDAMQASPSFIDRVVRAFLSKQDPDCQLSAHIVSYVVRVYTRAGDTEGAAQWSANRLPSPPPTPSAEPSSPSPYTTLLRDLARANPSYSVYQWSVDQMQAENPGLVVDLAFFNALLAHEIGRRKYEAVFAVYARLMESRTPTTRPDAYTFSTIFRAIHHATSKYSGRSRRARSIKPPNNVPSPRAVYKDMLTCLSEQLREASSEHRPPTAPEPALDATALHKALRTFMGQYDYAAAYNTIRLFRLHPTLVGAPTLTTYRLVVNSLVARIRVHLPLIAIRQDPQYVWTYRFLGLGELPPHLRTKLPFDLGVIHRILYAGSSPRMNLHYIPAPDYTLRDDGHIIGSSPQDVLERLPCTPDPTLFTPHGLPTPLELVGVQPVEENKAFGIAPLERILKRAVLASFAELEHAPGKQVSLAIAEAKADMVL</sequence>
<dbReference type="Proteomes" id="UP000230002">
    <property type="component" value="Unassembled WGS sequence"/>
</dbReference>
<reference evidence="2 3" key="1">
    <citation type="journal article" date="2015" name="Sci. Rep.">
        <title>Chromosome-level genome map provides insights into diverse defense mechanisms in the medicinal fungus Ganoderma sinense.</title>
        <authorList>
            <person name="Zhu Y."/>
            <person name="Xu J."/>
            <person name="Sun C."/>
            <person name="Zhou S."/>
            <person name="Xu H."/>
            <person name="Nelson D.R."/>
            <person name="Qian J."/>
            <person name="Song J."/>
            <person name="Luo H."/>
            <person name="Xiang L."/>
            <person name="Li Y."/>
            <person name="Xu Z."/>
            <person name="Ji A."/>
            <person name="Wang L."/>
            <person name="Lu S."/>
            <person name="Hayward A."/>
            <person name="Sun W."/>
            <person name="Li X."/>
            <person name="Schwartz D.C."/>
            <person name="Wang Y."/>
            <person name="Chen S."/>
        </authorList>
    </citation>
    <scope>NUCLEOTIDE SEQUENCE [LARGE SCALE GENOMIC DNA]</scope>
    <source>
        <strain evidence="2 3">ZZ0214-1</strain>
    </source>
</reference>
<dbReference type="OrthoDB" id="185373at2759"/>
<protein>
    <submittedName>
        <fullName evidence="2">Uncharacterized protein</fullName>
    </submittedName>
</protein>
<organism evidence="2 3">
    <name type="scientific">Ganoderma sinense ZZ0214-1</name>
    <dbReference type="NCBI Taxonomy" id="1077348"/>
    <lineage>
        <taxon>Eukaryota</taxon>
        <taxon>Fungi</taxon>
        <taxon>Dikarya</taxon>
        <taxon>Basidiomycota</taxon>
        <taxon>Agaricomycotina</taxon>
        <taxon>Agaricomycetes</taxon>
        <taxon>Polyporales</taxon>
        <taxon>Polyporaceae</taxon>
        <taxon>Ganoderma</taxon>
    </lineage>
</organism>
<keyword evidence="3" id="KW-1185">Reference proteome</keyword>
<dbReference type="STRING" id="1077348.A0A2G8SRY5"/>
<dbReference type="EMBL" id="AYKW01000001">
    <property type="protein sequence ID" value="PIL36520.1"/>
    <property type="molecule type" value="Genomic_DNA"/>
</dbReference>
<proteinExistence type="predicted"/>
<accession>A0A2G8SRY5</accession>
<name>A0A2G8SRY5_9APHY</name>
<dbReference type="AlphaFoldDB" id="A0A2G8SRY5"/>
<gene>
    <name evidence="2" type="ORF">GSI_00209</name>
</gene>